<feature type="transmembrane region" description="Helical" evidence="1">
    <location>
        <begin position="71"/>
        <end position="98"/>
    </location>
</feature>
<evidence type="ECO:0000313" key="2">
    <source>
        <dbReference type="EMBL" id="KAF5391098.1"/>
    </source>
</evidence>
<sequence length="354" mass="39781">MHPSLVFLSRRYTMTQVTLVRVKLATAGIESFSYGIFFLLTASSIVLTVYRHRRIRASLRGDLPAIWKQPMNYGTFGLAILVTAHWILNFFRLFQAFLIVDDGKAPGKFFANLRETSLVIKTAILFSTLILSDALIIYRVWVIWSYSFYVIIFPVLTLVGLTVCGIGLPVQLAHFSPALTIFASDAGRWITSDCVFTLCTNLYCTSVIGYKIWSIDRFSRGLSRDARSLLSILGTFIESAAIYTVWTIFVFVTYLSSSNMQFFGQDIWPYIAGISFMLINVRVSLGWAAESQKDTFGALNVTDTIASIGRREPPYDSGFAMQPVAVTITQATTEATDFMDTEDSYNSQKRQSRV</sequence>
<feature type="transmembrane region" description="Helical" evidence="1">
    <location>
        <begin position="118"/>
        <end position="141"/>
    </location>
</feature>
<accession>A0A8H5HX64</accession>
<dbReference type="EMBL" id="JAACJN010000011">
    <property type="protein sequence ID" value="KAF5391098.1"/>
    <property type="molecule type" value="Genomic_DNA"/>
</dbReference>
<proteinExistence type="predicted"/>
<name>A0A8H5HX64_9AGAR</name>
<keyword evidence="1" id="KW-0472">Membrane</keyword>
<comment type="caution">
    <text evidence="2">The sequence shown here is derived from an EMBL/GenBank/DDBJ whole genome shotgun (WGS) entry which is preliminary data.</text>
</comment>
<dbReference type="Proteomes" id="UP000518752">
    <property type="component" value="Unassembled WGS sequence"/>
</dbReference>
<dbReference type="AlphaFoldDB" id="A0A8H5HX64"/>
<evidence type="ECO:0000313" key="3">
    <source>
        <dbReference type="Proteomes" id="UP000518752"/>
    </source>
</evidence>
<evidence type="ECO:0000256" key="1">
    <source>
        <dbReference type="SAM" id="Phobius"/>
    </source>
</evidence>
<feature type="transmembrane region" description="Helical" evidence="1">
    <location>
        <begin position="148"/>
        <end position="169"/>
    </location>
</feature>
<gene>
    <name evidence="2" type="ORF">D9757_003157</name>
</gene>
<feature type="transmembrane region" description="Helical" evidence="1">
    <location>
        <begin position="229"/>
        <end position="255"/>
    </location>
</feature>
<feature type="transmembrane region" description="Helical" evidence="1">
    <location>
        <begin position="32"/>
        <end position="50"/>
    </location>
</feature>
<organism evidence="2 3">
    <name type="scientific">Collybiopsis confluens</name>
    <dbReference type="NCBI Taxonomy" id="2823264"/>
    <lineage>
        <taxon>Eukaryota</taxon>
        <taxon>Fungi</taxon>
        <taxon>Dikarya</taxon>
        <taxon>Basidiomycota</taxon>
        <taxon>Agaricomycotina</taxon>
        <taxon>Agaricomycetes</taxon>
        <taxon>Agaricomycetidae</taxon>
        <taxon>Agaricales</taxon>
        <taxon>Marasmiineae</taxon>
        <taxon>Omphalotaceae</taxon>
        <taxon>Collybiopsis</taxon>
    </lineage>
</organism>
<keyword evidence="1" id="KW-1133">Transmembrane helix</keyword>
<feature type="transmembrane region" description="Helical" evidence="1">
    <location>
        <begin position="189"/>
        <end position="208"/>
    </location>
</feature>
<keyword evidence="3" id="KW-1185">Reference proteome</keyword>
<reference evidence="2 3" key="1">
    <citation type="journal article" date="2020" name="ISME J.">
        <title>Uncovering the hidden diversity of litter-decomposition mechanisms in mushroom-forming fungi.</title>
        <authorList>
            <person name="Floudas D."/>
            <person name="Bentzer J."/>
            <person name="Ahren D."/>
            <person name="Johansson T."/>
            <person name="Persson P."/>
            <person name="Tunlid A."/>
        </authorList>
    </citation>
    <scope>NUCLEOTIDE SEQUENCE [LARGE SCALE GENOMIC DNA]</scope>
    <source>
        <strain evidence="2 3">CBS 406.79</strain>
    </source>
</reference>
<feature type="transmembrane region" description="Helical" evidence="1">
    <location>
        <begin position="267"/>
        <end position="285"/>
    </location>
</feature>
<keyword evidence="1" id="KW-0812">Transmembrane</keyword>
<dbReference type="OrthoDB" id="3250682at2759"/>
<protein>
    <submittedName>
        <fullName evidence="2">Uncharacterized protein</fullName>
    </submittedName>
</protein>